<dbReference type="RefSeq" id="WP_210807541.1">
    <property type="nucleotide sequence ID" value="NZ_JAGQDG010000002.1"/>
</dbReference>
<gene>
    <name evidence="1" type="ORF">KAK11_06820</name>
</gene>
<keyword evidence="2" id="KW-1185">Reference proteome</keyword>
<dbReference type="PROSITE" id="PS51257">
    <property type="entry name" value="PROKAR_LIPOPROTEIN"/>
    <property type="match status" value="1"/>
</dbReference>
<dbReference type="Proteomes" id="UP000672097">
    <property type="component" value="Unassembled WGS sequence"/>
</dbReference>
<reference evidence="1 2" key="1">
    <citation type="submission" date="2021-04" db="EMBL/GenBank/DDBJ databases">
        <title>The genome sequence of type strain Ideonella paludis KCTC 32238.</title>
        <authorList>
            <person name="Liu Y."/>
        </authorList>
    </citation>
    <scope>NUCLEOTIDE SEQUENCE [LARGE SCALE GENOMIC DNA]</scope>
    <source>
        <strain evidence="1 2">KCTC 32238</strain>
    </source>
</reference>
<protein>
    <recommendedName>
        <fullName evidence="3">Alpha/beta hydrolase</fullName>
    </recommendedName>
</protein>
<evidence type="ECO:0008006" key="3">
    <source>
        <dbReference type="Google" id="ProtNLM"/>
    </source>
</evidence>
<accession>A0ABS5DV64</accession>
<organism evidence="1 2">
    <name type="scientific">Ideonella paludis</name>
    <dbReference type="NCBI Taxonomy" id="1233411"/>
    <lineage>
        <taxon>Bacteria</taxon>
        <taxon>Pseudomonadati</taxon>
        <taxon>Pseudomonadota</taxon>
        <taxon>Betaproteobacteria</taxon>
        <taxon>Burkholderiales</taxon>
        <taxon>Sphaerotilaceae</taxon>
        <taxon>Ideonella</taxon>
    </lineage>
</organism>
<proteinExistence type="predicted"/>
<sequence length="451" mass="48495">MQSIQPRGLPWVGALGVLTVLGGCATTVPSAPPVTPDLSAHRARATCPTGLPEGTQCLSGKDDAGAYWWVAMPKVWSGVLVMHAHGGPELGAPRAERSAADLQRWSIMVKAGHAWAGSTFRQGGVVVRAAAEDTERLRLLFNKEVATPRRTVLHGQSWGASVAAIGAEMFPKSVDGVLLTSGVLAGGTRSYDFRLDLRVVYQAVCGTHPKPDETPYPVWMGLPPDSKLTRTELAQRVNACTGVNLPATQRSPAQQQALDTLTRQARIPERSLIGHLNWATWHFQDIVQKRTGGKNPFGNIGVVYTSASGQDALNAKVARYAADPQAVATLAADTDPQGKISKPTLSLRGIHDATAFVEMDSVFADAMRNAGNAQWLVQTYSDSAEHSYLHDAEYPAAMDALLAWIERGEKPTPQSLLQRCKAAQPTFGGDCKLVPEYRAAALETRVAPRQR</sequence>
<name>A0ABS5DV64_9BURK</name>
<dbReference type="Gene3D" id="3.40.50.1820">
    <property type="entry name" value="alpha/beta hydrolase"/>
    <property type="match status" value="1"/>
</dbReference>
<evidence type="ECO:0000313" key="1">
    <source>
        <dbReference type="EMBL" id="MBQ0935030.1"/>
    </source>
</evidence>
<dbReference type="SUPFAM" id="SSF53474">
    <property type="entry name" value="alpha/beta-Hydrolases"/>
    <property type="match status" value="1"/>
</dbReference>
<comment type="caution">
    <text evidence="1">The sequence shown here is derived from an EMBL/GenBank/DDBJ whole genome shotgun (WGS) entry which is preliminary data.</text>
</comment>
<evidence type="ECO:0000313" key="2">
    <source>
        <dbReference type="Proteomes" id="UP000672097"/>
    </source>
</evidence>
<dbReference type="InterPro" id="IPR029058">
    <property type="entry name" value="AB_hydrolase_fold"/>
</dbReference>
<dbReference type="EMBL" id="JAGQDG010000002">
    <property type="protein sequence ID" value="MBQ0935030.1"/>
    <property type="molecule type" value="Genomic_DNA"/>
</dbReference>